<dbReference type="NCBIfam" id="TIGR02867">
    <property type="entry name" value="spore_II_P"/>
    <property type="match status" value="1"/>
</dbReference>
<evidence type="ECO:0000256" key="1">
    <source>
        <dbReference type="SAM" id="MobiDB-lite"/>
    </source>
</evidence>
<gene>
    <name evidence="3" type="ORF">D4A47_12525</name>
</gene>
<dbReference type="Proteomes" id="UP000276301">
    <property type="component" value="Unassembled WGS sequence"/>
</dbReference>
<reference evidence="3 4" key="1">
    <citation type="submission" date="2018-10" db="EMBL/GenBank/DDBJ databases">
        <title>Anaerotruncus faecis sp. nov., isolated from human feces.</title>
        <authorList>
            <person name="Wang Y.-J."/>
        </authorList>
    </citation>
    <scope>NUCLEOTIDE SEQUENCE [LARGE SCALE GENOMIC DNA]</scope>
    <source>
        <strain evidence="3 4">22A2-44</strain>
    </source>
</reference>
<accession>A0A498CJE4</accession>
<feature type="region of interest" description="Disordered" evidence="1">
    <location>
        <begin position="106"/>
        <end position="140"/>
    </location>
</feature>
<feature type="transmembrane region" description="Helical" evidence="2">
    <location>
        <begin position="27"/>
        <end position="47"/>
    </location>
</feature>
<keyword evidence="2" id="KW-0472">Membrane</keyword>
<name>A0A498CJE4_9FIRM</name>
<evidence type="ECO:0000256" key="2">
    <source>
        <dbReference type="SAM" id="Phobius"/>
    </source>
</evidence>
<keyword evidence="2" id="KW-1133">Transmembrane helix</keyword>
<comment type="caution">
    <text evidence="3">The sequence shown here is derived from an EMBL/GenBank/DDBJ whole genome shotgun (WGS) entry which is preliminary data.</text>
</comment>
<evidence type="ECO:0000313" key="4">
    <source>
        <dbReference type="Proteomes" id="UP000276301"/>
    </source>
</evidence>
<organism evidence="3 4">
    <name type="scientific">Anaerotruncus massiliensis</name>
    <name type="common">ex Liu et al. 2021</name>
    <dbReference type="NCBI Taxonomy" id="2321404"/>
    <lineage>
        <taxon>Bacteria</taxon>
        <taxon>Bacillati</taxon>
        <taxon>Bacillota</taxon>
        <taxon>Clostridia</taxon>
        <taxon>Eubacteriales</taxon>
        <taxon>Oscillospiraceae</taxon>
        <taxon>Anaerotruncus</taxon>
    </lineage>
</organism>
<protein>
    <submittedName>
        <fullName evidence="3">Stage II sporulation protein P</fullName>
    </submittedName>
</protein>
<dbReference type="InterPro" id="IPR010897">
    <property type="entry name" value="Spore_II_P"/>
</dbReference>
<keyword evidence="4" id="KW-1185">Reference proteome</keyword>
<keyword evidence="2" id="KW-0812">Transmembrane</keyword>
<sequence length="417" mass="45957">MHRNAFYALGGGNVKRYGRAPGPARRLGAVITMVVVLPLSIMAVFSLSPDLGELTERAALISAMVNMPEGSLALLESRFADKIDPAYYQGEESQVAPYVAPFDEEDASAAPQGLPESSPVPAKQVRVADPSPAADNSHPVPAEYRGRIVQENMAGSGDSLIPYGEGLLRNYTEVPADDIREIMEQGLNIRLEDTPAPQVLIFHTHATESYEPYDSENYDMRNTWRSTDNTKNMVAVGNALEKALRDAGIGVVHDTTQHDYPSYNGSYERSAETIKSYLEKYPTIKIALDVHRDAIQREDDLIVKPTVEINDRKAAQLMIITGSDDGTMNVPEWRENLRFAASLQDAIEQDTPELTRPIFFCYRKYNMDLTTGSLLLEVGSNANTLDESVYTAELVGKSLARMLNENREASPKTAPNG</sequence>
<dbReference type="AlphaFoldDB" id="A0A498CJE4"/>
<dbReference type="EMBL" id="RCHT01000036">
    <property type="protein sequence ID" value="RLL08130.1"/>
    <property type="molecule type" value="Genomic_DNA"/>
</dbReference>
<proteinExistence type="predicted"/>
<dbReference type="Pfam" id="PF07454">
    <property type="entry name" value="SpoIIP"/>
    <property type="match status" value="1"/>
</dbReference>
<evidence type="ECO:0000313" key="3">
    <source>
        <dbReference type="EMBL" id="RLL08130.1"/>
    </source>
</evidence>